<keyword evidence="3" id="KW-1185">Reference proteome</keyword>
<organism evidence="2 3">
    <name type="scientific">Musa troglodytarum</name>
    <name type="common">fe'i banana</name>
    <dbReference type="NCBI Taxonomy" id="320322"/>
    <lineage>
        <taxon>Eukaryota</taxon>
        <taxon>Viridiplantae</taxon>
        <taxon>Streptophyta</taxon>
        <taxon>Embryophyta</taxon>
        <taxon>Tracheophyta</taxon>
        <taxon>Spermatophyta</taxon>
        <taxon>Magnoliopsida</taxon>
        <taxon>Liliopsida</taxon>
        <taxon>Zingiberales</taxon>
        <taxon>Musaceae</taxon>
        <taxon>Musa</taxon>
    </lineage>
</organism>
<evidence type="ECO:0000313" key="3">
    <source>
        <dbReference type="Proteomes" id="UP001055439"/>
    </source>
</evidence>
<feature type="non-terminal residue" evidence="2">
    <location>
        <position position="216"/>
    </location>
</feature>
<name>A0A9E7JTF9_9LILI</name>
<proteinExistence type="predicted"/>
<reference evidence="2" key="1">
    <citation type="submission" date="2022-05" db="EMBL/GenBank/DDBJ databases">
        <title>The Musa troglodytarum L. genome provides insights into the mechanism of non-climacteric behaviour and enrichment of carotenoids.</title>
        <authorList>
            <person name="Wang J."/>
        </authorList>
    </citation>
    <scope>NUCLEOTIDE SEQUENCE</scope>
    <source>
        <tissue evidence="2">Leaf</tissue>
    </source>
</reference>
<feature type="region of interest" description="Disordered" evidence="1">
    <location>
        <begin position="150"/>
        <end position="216"/>
    </location>
</feature>
<feature type="region of interest" description="Disordered" evidence="1">
    <location>
        <begin position="58"/>
        <end position="80"/>
    </location>
</feature>
<gene>
    <name evidence="2" type="ORF">MUK42_33519</name>
</gene>
<dbReference type="AlphaFoldDB" id="A0A9E7JTF9"/>
<feature type="compositionally biased region" description="Basic and acidic residues" evidence="1">
    <location>
        <begin position="189"/>
        <end position="216"/>
    </location>
</feature>
<accession>A0A9E7JTF9</accession>
<protein>
    <submittedName>
        <fullName evidence="2">Uncharacterized protein</fullName>
    </submittedName>
</protein>
<evidence type="ECO:0000256" key="1">
    <source>
        <dbReference type="SAM" id="MobiDB-lite"/>
    </source>
</evidence>
<dbReference type="Proteomes" id="UP001055439">
    <property type="component" value="Chromosome 3"/>
</dbReference>
<sequence>MDQTGKCYNHLASSHVSAELAIDARVAPGDQEIHAEVEKAEDGQEPEEVIEMAAVKISRDPSELPVPRRNGSHDRDEQGAQVVAKRHRGEREGGTHAPHRVGCLVVEELQLPDEGEDFRDAHDEVLRHLPEYGYGNVGIAVVVQVVPRRGSQPHHLQSTGCQHGEDGDDEADAHARQLREAALPAGPPSDRRHDDAIVDRDPHDHADGVGHGERRR</sequence>
<dbReference type="EMBL" id="CP097505">
    <property type="protein sequence ID" value="URD92940.1"/>
    <property type="molecule type" value="Genomic_DNA"/>
</dbReference>
<evidence type="ECO:0000313" key="2">
    <source>
        <dbReference type="EMBL" id="URD92940.1"/>
    </source>
</evidence>